<sequence length="259" mass="29975">MVTVDNYFSPVFLKKQEIVEQKLVVGKQEDQLRQQQIRILEKIINAVEMSTLEALKTCSSVLAAEKRSKYHFLKRIKDLGRKDVDAQIEENFINSIDTNLLPPFELNDQEKERFSQFFEEWQKQSAFARNFSEPSQEIAMGTVLKIVLEEDKSARILNKLNKMQEFEVIRDEISGTDQSLAGGNLKASDEDEEFGDLDFNARYTTQHDEDAFPDEIVLSDSDNDDQANKTNNSLNGRKPLEILPKHRLFYHRQALGQRN</sequence>
<evidence type="ECO:0000256" key="1">
    <source>
        <dbReference type="SAM" id="MobiDB-lite"/>
    </source>
</evidence>
<feature type="region of interest" description="Disordered" evidence="1">
    <location>
        <begin position="217"/>
        <end position="238"/>
    </location>
</feature>
<dbReference type="EMBL" id="KE561117">
    <property type="protein sequence ID" value="EPZ32740.1"/>
    <property type="molecule type" value="Genomic_DNA"/>
</dbReference>
<organism evidence="2 3">
    <name type="scientific">Rozella allomycis (strain CSF55)</name>
    <dbReference type="NCBI Taxonomy" id="988480"/>
    <lineage>
        <taxon>Eukaryota</taxon>
        <taxon>Fungi</taxon>
        <taxon>Fungi incertae sedis</taxon>
        <taxon>Cryptomycota</taxon>
        <taxon>Cryptomycota incertae sedis</taxon>
        <taxon>Rozella</taxon>
    </lineage>
</organism>
<reference evidence="2 3" key="1">
    <citation type="journal article" date="2013" name="Curr. Biol.">
        <title>Shared signatures of parasitism and phylogenomics unite Cryptomycota and microsporidia.</title>
        <authorList>
            <person name="James T.Y."/>
            <person name="Pelin A."/>
            <person name="Bonen L."/>
            <person name="Ahrendt S."/>
            <person name="Sain D."/>
            <person name="Corradi N."/>
            <person name="Stajich J.E."/>
        </authorList>
    </citation>
    <scope>NUCLEOTIDE SEQUENCE [LARGE SCALE GENOMIC DNA]</scope>
    <source>
        <strain evidence="2 3">CSF55</strain>
    </source>
</reference>
<dbReference type="AlphaFoldDB" id="A0A075ARE0"/>
<dbReference type="HOGENOM" id="CLU_1074232_0_0_1"/>
<evidence type="ECO:0000313" key="3">
    <source>
        <dbReference type="Proteomes" id="UP000030755"/>
    </source>
</evidence>
<proteinExistence type="predicted"/>
<dbReference type="Proteomes" id="UP000030755">
    <property type="component" value="Unassembled WGS sequence"/>
</dbReference>
<protein>
    <submittedName>
        <fullName evidence="2">Uncharacterized protein</fullName>
    </submittedName>
</protein>
<keyword evidence="3" id="KW-1185">Reference proteome</keyword>
<accession>A0A075ARE0</accession>
<gene>
    <name evidence="2" type="ORF">O9G_000815</name>
</gene>
<evidence type="ECO:0000313" key="2">
    <source>
        <dbReference type="EMBL" id="EPZ32740.1"/>
    </source>
</evidence>
<name>A0A075ARE0_ROZAC</name>